<evidence type="ECO:0000313" key="2">
    <source>
        <dbReference type="EMBL" id="CAF0917280.1"/>
    </source>
</evidence>
<feature type="compositionally biased region" description="Acidic residues" evidence="1">
    <location>
        <begin position="165"/>
        <end position="180"/>
    </location>
</feature>
<name>A0A814AN23_9BILA</name>
<organism evidence="2 4">
    <name type="scientific">Rotaria sordida</name>
    <dbReference type="NCBI Taxonomy" id="392033"/>
    <lineage>
        <taxon>Eukaryota</taxon>
        <taxon>Metazoa</taxon>
        <taxon>Spiralia</taxon>
        <taxon>Gnathifera</taxon>
        <taxon>Rotifera</taxon>
        <taxon>Eurotatoria</taxon>
        <taxon>Bdelloidea</taxon>
        <taxon>Philodinida</taxon>
        <taxon>Philodinidae</taxon>
        <taxon>Rotaria</taxon>
    </lineage>
</organism>
<gene>
    <name evidence="3" type="ORF">OTI717_LOCUS931</name>
    <name evidence="2" type="ORF">RFH988_LOCUS9802</name>
</gene>
<comment type="caution">
    <text evidence="2">The sequence shown here is derived from an EMBL/GenBank/DDBJ whole genome shotgun (WGS) entry which is preliminary data.</text>
</comment>
<dbReference type="OrthoDB" id="543373at2759"/>
<evidence type="ECO:0000313" key="4">
    <source>
        <dbReference type="Proteomes" id="UP000663882"/>
    </source>
</evidence>
<dbReference type="AlphaFoldDB" id="A0A814AN23"/>
<evidence type="ECO:0000256" key="1">
    <source>
        <dbReference type="SAM" id="MobiDB-lite"/>
    </source>
</evidence>
<dbReference type="EMBL" id="CAJOAX010000035">
    <property type="protein sequence ID" value="CAF3487701.1"/>
    <property type="molecule type" value="Genomic_DNA"/>
</dbReference>
<sequence>MIIGQGNSKVSNLIKLLADALGKLSVEINSVVGQRMIFILQHLQDINMHLPSTSNSLSQKPFVIEYVCPRLAPAVIQKYQNNEIIKQYLHLVPKLLLSDHSLMVLKELHDAAGPIIYPDLPQNCGGLQVYLYKYNKADDEMFTVDMPVNENDCNDDTGDRHDSNLDSDYDIATTESDDTFNDDHISGQSDFSDSDIN</sequence>
<accession>A0A814AN23</accession>
<dbReference type="EMBL" id="CAJNOO010000354">
    <property type="protein sequence ID" value="CAF0917280.1"/>
    <property type="molecule type" value="Genomic_DNA"/>
</dbReference>
<proteinExistence type="predicted"/>
<reference evidence="2" key="1">
    <citation type="submission" date="2021-02" db="EMBL/GenBank/DDBJ databases">
        <authorList>
            <person name="Nowell W R."/>
        </authorList>
    </citation>
    <scope>NUCLEOTIDE SEQUENCE</scope>
</reference>
<protein>
    <submittedName>
        <fullName evidence="2">Uncharacterized protein</fullName>
    </submittedName>
</protein>
<dbReference type="Proteomes" id="UP000663823">
    <property type="component" value="Unassembled WGS sequence"/>
</dbReference>
<evidence type="ECO:0000313" key="3">
    <source>
        <dbReference type="EMBL" id="CAF3487701.1"/>
    </source>
</evidence>
<dbReference type="Proteomes" id="UP000663882">
    <property type="component" value="Unassembled WGS sequence"/>
</dbReference>
<feature type="region of interest" description="Disordered" evidence="1">
    <location>
        <begin position="149"/>
        <end position="197"/>
    </location>
</feature>